<dbReference type="CDD" id="cd00609">
    <property type="entry name" value="AAT_like"/>
    <property type="match status" value="1"/>
</dbReference>
<name>A0A6J4VH68_9BACT</name>
<accession>A0A6J4VH68</accession>
<dbReference type="EMBL" id="CADCWM010000755">
    <property type="protein sequence ID" value="CAA9579269.1"/>
    <property type="molecule type" value="Genomic_DNA"/>
</dbReference>
<evidence type="ECO:0000313" key="6">
    <source>
        <dbReference type="EMBL" id="CAA9579269.1"/>
    </source>
</evidence>
<comment type="cofactor">
    <cofactor evidence="1">
        <name>pyridoxal 5'-phosphate</name>
        <dbReference type="ChEBI" id="CHEBI:597326"/>
    </cofactor>
</comment>
<evidence type="ECO:0000256" key="2">
    <source>
        <dbReference type="ARBA" id="ARBA00022576"/>
    </source>
</evidence>
<feature type="domain" description="Aminotransferase class I/classII large" evidence="5">
    <location>
        <begin position="53"/>
        <end position="380"/>
    </location>
</feature>
<dbReference type="SUPFAM" id="SSF53383">
    <property type="entry name" value="PLP-dependent transferases"/>
    <property type="match status" value="1"/>
</dbReference>
<dbReference type="InterPro" id="IPR050859">
    <property type="entry name" value="Class-I_PLP-dep_aminotransf"/>
</dbReference>
<keyword evidence="3 6" id="KW-0808">Transferase</keyword>
<dbReference type="Pfam" id="PF00155">
    <property type="entry name" value="Aminotran_1_2"/>
    <property type="match status" value="1"/>
</dbReference>
<dbReference type="InterPro" id="IPR015424">
    <property type="entry name" value="PyrdxlP-dep_Trfase"/>
</dbReference>
<gene>
    <name evidence="6" type="ORF">AVDCRST_MAG88-3134</name>
</gene>
<sequence length="408" mass="43862">MATPTTTELSLEGLLSTRAVIGRAAGGRAATTERPLYSFAGGMPDPASFPYDELVAATERMMRAEGAEALTYGDPQGYPGLRELICHKYDLFEGLKVEREQVLVTNGSGHALSLAMSAFVDVGDPVICEAPTFSGTLLSLRRHGAELHGVPVDEEGIVTAAVRERLDALRREGRPCKLIYTIVNFHNPAGPTMSRRRRQELVALAREYGTPILEDDAYGELRFEGEALPSLYALDEAGVVIRAGTLSKILGAGMRLGWLLAPRALIPVLSSFNFGGGVAPFASRVATYYLREHLQEHVATLIDIYRAKRDAMLRGLDEELAGTDAEISRPEGGFFLWIKLPTGADPAAVARLAGEARIGYVQGPAFFPDSGGKEFIRLAYSYESAERCYAGAKLLGAAIREAIGGAAA</sequence>
<protein>
    <submittedName>
        <fullName evidence="6">Transcriptional regulator, GntR family domain / Aspartate aminotransferase</fullName>
        <ecNumber evidence="6">2.6.1.1</ecNumber>
    </submittedName>
</protein>
<dbReference type="InterPro" id="IPR015421">
    <property type="entry name" value="PyrdxlP-dep_Trfase_major"/>
</dbReference>
<keyword evidence="2 6" id="KW-0032">Aminotransferase</keyword>
<dbReference type="EC" id="2.6.1.1" evidence="6"/>
<dbReference type="PANTHER" id="PTHR42790:SF19">
    <property type="entry name" value="KYNURENINE_ALPHA-AMINOADIPATE AMINOTRANSFERASE, MITOCHONDRIAL"/>
    <property type="match status" value="1"/>
</dbReference>
<reference evidence="6" key="1">
    <citation type="submission" date="2020-02" db="EMBL/GenBank/DDBJ databases">
        <authorList>
            <person name="Meier V. D."/>
        </authorList>
    </citation>
    <scope>NUCLEOTIDE SEQUENCE</scope>
    <source>
        <strain evidence="6">AVDCRST_MAG88</strain>
    </source>
</reference>
<keyword evidence="4" id="KW-0663">Pyridoxal phosphate</keyword>
<evidence type="ECO:0000259" key="5">
    <source>
        <dbReference type="Pfam" id="PF00155"/>
    </source>
</evidence>
<dbReference type="Gene3D" id="3.40.640.10">
    <property type="entry name" value="Type I PLP-dependent aspartate aminotransferase-like (Major domain)"/>
    <property type="match status" value="1"/>
</dbReference>
<evidence type="ECO:0000256" key="3">
    <source>
        <dbReference type="ARBA" id="ARBA00022679"/>
    </source>
</evidence>
<dbReference type="Gene3D" id="3.90.1150.10">
    <property type="entry name" value="Aspartate Aminotransferase, domain 1"/>
    <property type="match status" value="1"/>
</dbReference>
<dbReference type="PANTHER" id="PTHR42790">
    <property type="entry name" value="AMINOTRANSFERASE"/>
    <property type="match status" value="1"/>
</dbReference>
<dbReference type="InterPro" id="IPR004839">
    <property type="entry name" value="Aminotransferase_I/II_large"/>
</dbReference>
<dbReference type="GO" id="GO:0030170">
    <property type="term" value="F:pyridoxal phosphate binding"/>
    <property type="evidence" value="ECO:0007669"/>
    <property type="project" value="InterPro"/>
</dbReference>
<proteinExistence type="predicted"/>
<evidence type="ECO:0000256" key="4">
    <source>
        <dbReference type="ARBA" id="ARBA00022898"/>
    </source>
</evidence>
<organism evidence="6">
    <name type="scientific">uncultured Thermomicrobiales bacterium</name>
    <dbReference type="NCBI Taxonomy" id="1645740"/>
    <lineage>
        <taxon>Bacteria</taxon>
        <taxon>Pseudomonadati</taxon>
        <taxon>Thermomicrobiota</taxon>
        <taxon>Thermomicrobia</taxon>
        <taxon>Thermomicrobiales</taxon>
        <taxon>environmental samples</taxon>
    </lineage>
</organism>
<evidence type="ECO:0000256" key="1">
    <source>
        <dbReference type="ARBA" id="ARBA00001933"/>
    </source>
</evidence>
<dbReference type="AlphaFoldDB" id="A0A6J4VH68"/>
<dbReference type="GO" id="GO:0004069">
    <property type="term" value="F:L-aspartate:2-oxoglutarate aminotransferase activity"/>
    <property type="evidence" value="ECO:0007669"/>
    <property type="project" value="UniProtKB-EC"/>
</dbReference>
<dbReference type="GO" id="GO:1901605">
    <property type="term" value="P:alpha-amino acid metabolic process"/>
    <property type="evidence" value="ECO:0007669"/>
    <property type="project" value="TreeGrafter"/>
</dbReference>
<dbReference type="InterPro" id="IPR015422">
    <property type="entry name" value="PyrdxlP-dep_Trfase_small"/>
</dbReference>